<feature type="transmembrane region" description="Helical" evidence="2">
    <location>
        <begin position="144"/>
        <end position="164"/>
    </location>
</feature>
<proteinExistence type="predicted"/>
<organism evidence="3 4">
    <name type="scientific">Lymnaea stagnalis</name>
    <name type="common">Great pond snail</name>
    <name type="synonym">Helix stagnalis</name>
    <dbReference type="NCBI Taxonomy" id="6523"/>
    <lineage>
        <taxon>Eukaryota</taxon>
        <taxon>Metazoa</taxon>
        <taxon>Spiralia</taxon>
        <taxon>Lophotrochozoa</taxon>
        <taxon>Mollusca</taxon>
        <taxon>Gastropoda</taxon>
        <taxon>Heterobranchia</taxon>
        <taxon>Euthyneura</taxon>
        <taxon>Panpulmonata</taxon>
        <taxon>Hygrophila</taxon>
        <taxon>Lymnaeoidea</taxon>
        <taxon>Lymnaeidae</taxon>
        <taxon>Lymnaea</taxon>
    </lineage>
</organism>
<dbReference type="Proteomes" id="UP001497497">
    <property type="component" value="Unassembled WGS sequence"/>
</dbReference>
<evidence type="ECO:0000313" key="4">
    <source>
        <dbReference type="Proteomes" id="UP001497497"/>
    </source>
</evidence>
<feature type="transmembrane region" description="Helical" evidence="2">
    <location>
        <begin position="56"/>
        <end position="75"/>
    </location>
</feature>
<protein>
    <submittedName>
        <fullName evidence="3">Uncharacterized protein</fullName>
    </submittedName>
</protein>
<sequence>MMEIKGTQLSLIRLFLLASLVLFSFFIFSGVGAMTGKAGSCPAFQTKEWNKAICDLTLVVTILFQLIYCTFRLVPSTLLHLGKLRPESAFFAYAVQRWYILGELNFTLLTGITAALLSAGIGVTCTNVDCSNVEWYPAAQVAQTGAWLSTICFVPLIVCDVVSLRRIGILPTRLQEVTFTASSGHPEGQVSVGGYKREPDQTQDSTNDPNLPDAPSSDNPTSILPA</sequence>
<feature type="transmembrane region" description="Helical" evidence="2">
    <location>
        <begin position="12"/>
        <end position="36"/>
    </location>
</feature>
<gene>
    <name evidence="3" type="ORF">GSLYS_00020881001</name>
</gene>
<comment type="caution">
    <text evidence="3">The sequence shown here is derived from an EMBL/GenBank/DDBJ whole genome shotgun (WGS) entry which is preliminary data.</text>
</comment>
<evidence type="ECO:0000256" key="1">
    <source>
        <dbReference type="SAM" id="MobiDB-lite"/>
    </source>
</evidence>
<keyword evidence="4" id="KW-1185">Reference proteome</keyword>
<dbReference type="EMBL" id="CAXITT010001008">
    <property type="protein sequence ID" value="CAL1547564.1"/>
    <property type="molecule type" value="Genomic_DNA"/>
</dbReference>
<feature type="compositionally biased region" description="Polar residues" evidence="1">
    <location>
        <begin position="216"/>
        <end position="226"/>
    </location>
</feature>
<keyword evidence="2" id="KW-0472">Membrane</keyword>
<feature type="transmembrane region" description="Helical" evidence="2">
    <location>
        <begin position="106"/>
        <end position="124"/>
    </location>
</feature>
<reference evidence="3 4" key="1">
    <citation type="submission" date="2024-04" db="EMBL/GenBank/DDBJ databases">
        <authorList>
            <consortium name="Genoscope - CEA"/>
            <person name="William W."/>
        </authorList>
    </citation>
    <scope>NUCLEOTIDE SEQUENCE [LARGE SCALE GENOMIC DNA]</scope>
</reference>
<keyword evidence="2" id="KW-1133">Transmembrane helix</keyword>
<feature type="region of interest" description="Disordered" evidence="1">
    <location>
        <begin position="183"/>
        <end position="226"/>
    </location>
</feature>
<name>A0AAV2IRF4_LYMST</name>
<dbReference type="AlphaFoldDB" id="A0AAV2IRF4"/>
<accession>A0AAV2IRF4</accession>
<keyword evidence="2" id="KW-0812">Transmembrane</keyword>
<evidence type="ECO:0000313" key="3">
    <source>
        <dbReference type="EMBL" id="CAL1547564.1"/>
    </source>
</evidence>
<evidence type="ECO:0000256" key="2">
    <source>
        <dbReference type="SAM" id="Phobius"/>
    </source>
</evidence>